<sequence length="660" mass="72096">MAQVPLPTPTDNDVPSTDIRDAVYAGAMLDKVVTSTDLTYTDRLGGEHYTVDGIKAEGDKVVEETRQNLIPLSRQYMTLADAQADIANIPVGSATYVRSQDGSALADEYINVDGALTATGRKMPSQAYVEGMQGDIDSLNQMRITLSDSLSDTWRDDRDDKTEVVLVADNALRKLVKLNIEKQKLVVFGDEVPRQGEVDEAREAGSETWSYNGSDADRIILLADSAGRIVRELRLSEQAEYLFGKKVGTGGDASYTPPQYWPELVDSRAYGQSLAISLNAGAGILTPVTNAFMFDTGIVTYNKTLTSLVTVPDTTTQQYHDTSLIHQLEYDSPAPDRKYMAAASGVSGFSMAQLEPGTEPYTQLMSSIDKAAQLAASAGYQYGLPVLTFFQGEADAYLGSSYSYYRSKMVLMQSSINDKAKSVSRVSSDMPMIIYQMASQGRYQGLVNPSSDIPRAQLDEAISNPLIQLCTPMYIFPYTDGVHLTNHGYRWLGLFRAKATRYWMENGKPWKPLYPIDIYKVGSNTVVAAFHVPVGNLQFRTDIVPEHPSGAKGFELWQDDGAGNVTRLTISSVQIVGADKVKVTTASAFTGTVYLAYGWTPLNRGASDGDGRYPSWNAGVNSGICGNLCDSDNSTTDLHDAAGNAYQLKNYCCCFYKEAI</sequence>
<gene>
    <name evidence="1" type="ORF">KOLFYP65_04954</name>
</gene>
<evidence type="ECO:0000313" key="1">
    <source>
        <dbReference type="EMBL" id="VYU64340.1"/>
    </source>
</evidence>
<organism evidence="1">
    <name type="scientific">Klebsiella oxytoca</name>
    <dbReference type="NCBI Taxonomy" id="571"/>
    <lineage>
        <taxon>Bacteria</taxon>
        <taxon>Pseudomonadati</taxon>
        <taxon>Pseudomonadota</taxon>
        <taxon>Gammaproteobacteria</taxon>
        <taxon>Enterobacterales</taxon>
        <taxon>Enterobacteriaceae</taxon>
        <taxon>Klebsiella/Raoultella group</taxon>
        <taxon>Klebsiella</taxon>
    </lineage>
</organism>
<evidence type="ECO:0008006" key="2">
    <source>
        <dbReference type="Google" id="ProtNLM"/>
    </source>
</evidence>
<accession>A0A6N3GJM9</accession>
<dbReference type="AlphaFoldDB" id="A0A6N3GJM9"/>
<dbReference type="InterPro" id="IPR036514">
    <property type="entry name" value="SGNH_hydro_sf"/>
</dbReference>
<dbReference type="EMBL" id="CACRTM010000032">
    <property type="protein sequence ID" value="VYU64340.1"/>
    <property type="molecule type" value="Genomic_DNA"/>
</dbReference>
<name>A0A6N3GJM9_KLEOX</name>
<protein>
    <recommendedName>
        <fullName evidence="2">Flagellar biosynthesis, cell-distal portion of basal-body rod</fullName>
    </recommendedName>
</protein>
<reference evidence="1" key="1">
    <citation type="submission" date="2019-11" db="EMBL/GenBank/DDBJ databases">
        <authorList>
            <person name="Feng L."/>
        </authorList>
    </citation>
    <scope>NUCLEOTIDE SEQUENCE</scope>
    <source>
        <strain evidence="1">KOxytocaLFYP65</strain>
    </source>
</reference>
<dbReference type="RefSeq" id="WP_421800739.1">
    <property type="nucleotide sequence ID" value="NZ_CACRTM010000032.1"/>
</dbReference>
<dbReference type="GO" id="GO:0016788">
    <property type="term" value="F:hydrolase activity, acting on ester bonds"/>
    <property type="evidence" value="ECO:0007669"/>
    <property type="project" value="UniProtKB-ARBA"/>
</dbReference>
<proteinExistence type="predicted"/>
<dbReference type="Gene3D" id="3.40.50.1110">
    <property type="entry name" value="SGNH hydrolase"/>
    <property type="match status" value="1"/>
</dbReference>
<dbReference type="SUPFAM" id="SSF52266">
    <property type="entry name" value="SGNH hydrolase"/>
    <property type="match status" value="1"/>
</dbReference>